<protein>
    <submittedName>
        <fullName evidence="1">Uncharacterized protein</fullName>
    </submittedName>
</protein>
<organism evidence="1 2">
    <name type="scientific">Flavobacterium pokkalii</name>
    <dbReference type="NCBI Taxonomy" id="1940408"/>
    <lineage>
        <taxon>Bacteria</taxon>
        <taxon>Pseudomonadati</taxon>
        <taxon>Bacteroidota</taxon>
        <taxon>Flavobacteriia</taxon>
        <taxon>Flavobacteriales</taxon>
        <taxon>Flavobacteriaceae</taxon>
        <taxon>Flavobacterium</taxon>
    </lineage>
</organism>
<dbReference type="Proteomes" id="UP000661715">
    <property type="component" value="Unassembled WGS sequence"/>
</dbReference>
<dbReference type="EMBL" id="NASZ01000001">
    <property type="protein sequence ID" value="MBD0723570.1"/>
    <property type="molecule type" value="Genomic_DNA"/>
</dbReference>
<proteinExistence type="predicted"/>
<sequence>MKNLLVIAFILFKSSIIGQELSDKEIINKAVVFLKVNEKDLLADKICLKALPNQNEKVIVVLPVISNRDAECDYCFDIDNNLLVYNKNTKSFESKYTKKAEWTSDALKFDEIKIDTGLYYLNKNTRAFGIRYSYSGSSSVNPFSSNSINLYCFKNNQIVEVLHDFELEKSNGENGGGCENASFETSKSVFVINTNLADKFNDIIVKTKFKDYSLDANCDKEIIKKQSSKQSVLRFDEKQKKYVLVK</sequence>
<gene>
    <name evidence="1" type="ORF">B6A10_00085</name>
</gene>
<name>A0ABR7UL10_9FLAO</name>
<dbReference type="RefSeq" id="WP_188219221.1">
    <property type="nucleotide sequence ID" value="NZ_NASZ01000001.1"/>
</dbReference>
<reference evidence="1 2" key="1">
    <citation type="journal article" date="2020" name="Microbiol. Res.">
        <title>Flavobacterium pokkalii sp. nov., a novel plant growth promoting native rhizobacteria isolated from pokkali rice grown in coastal saline affected agricultural regions of southern India, Kerala.</title>
        <authorList>
            <person name="Menon R.R."/>
            <person name="Kumari S."/>
            <person name="Viver T."/>
            <person name="Rameshkumar N."/>
        </authorList>
    </citation>
    <scope>NUCLEOTIDE SEQUENCE [LARGE SCALE GENOMIC DNA]</scope>
    <source>
        <strain evidence="1 2">L1I52</strain>
    </source>
</reference>
<keyword evidence="2" id="KW-1185">Reference proteome</keyword>
<evidence type="ECO:0000313" key="2">
    <source>
        <dbReference type="Proteomes" id="UP000661715"/>
    </source>
</evidence>
<evidence type="ECO:0000313" key="1">
    <source>
        <dbReference type="EMBL" id="MBD0723570.1"/>
    </source>
</evidence>
<accession>A0ABR7UL10</accession>
<comment type="caution">
    <text evidence="1">The sequence shown here is derived from an EMBL/GenBank/DDBJ whole genome shotgun (WGS) entry which is preliminary data.</text>
</comment>